<dbReference type="InterPro" id="IPR036388">
    <property type="entry name" value="WH-like_DNA-bd_sf"/>
</dbReference>
<evidence type="ECO:0000313" key="2">
    <source>
        <dbReference type="EMBL" id="GAA4388978.1"/>
    </source>
</evidence>
<dbReference type="PANTHER" id="PTHR33164:SF57">
    <property type="entry name" value="MARR-FAMILY TRANSCRIPTIONAL REGULATOR"/>
    <property type="match status" value="1"/>
</dbReference>
<protein>
    <recommendedName>
        <fullName evidence="1">HTH marR-type domain-containing protein</fullName>
    </recommendedName>
</protein>
<dbReference type="Gene3D" id="1.10.10.10">
    <property type="entry name" value="Winged helix-like DNA-binding domain superfamily/Winged helix DNA-binding domain"/>
    <property type="match status" value="1"/>
</dbReference>
<dbReference type="InterPro" id="IPR036390">
    <property type="entry name" value="WH_DNA-bd_sf"/>
</dbReference>
<comment type="caution">
    <text evidence="2">The sequence shown here is derived from an EMBL/GenBank/DDBJ whole genome shotgun (WGS) entry which is preliminary data.</text>
</comment>
<dbReference type="SMART" id="SM00347">
    <property type="entry name" value="HTH_MARR"/>
    <property type="match status" value="1"/>
</dbReference>
<dbReference type="InterPro" id="IPR039422">
    <property type="entry name" value="MarR/SlyA-like"/>
</dbReference>
<dbReference type="Proteomes" id="UP001500635">
    <property type="component" value="Unassembled WGS sequence"/>
</dbReference>
<evidence type="ECO:0000313" key="3">
    <source>
        <dbReference type="Proteomes" id="UP001500635"/>
    </source>
</evidence>
<keyword evidence="3" id="KW-1185">Reference proteome</keyword>
<accession>A0ABP8JD43</accession>
<proteinExistence type="predicted"/>
<dbReference type="InterPro" id="IPR000835">
    <property type="entry name" value="HTH_MarR-typ"/>
</dbReference>
<organism evidence="2 3">
    <name type="scientific">Tsukamurella soli</name>
    <dbReference type="NCBI Taxonomy" id="644556"/>
    <lineage>
        <taxon>Bacteria</taxon>
        <taxon>Bacillati</taxon>
        <taxon>Actinomycetota</taxon>
        <taxon>Actinomycetes</taxon>
        <taxon>Mycobacteriales</taxon>
        <taxon>Tsukamurellaceae</taxon>
        <taxon>Tsukamurella</taxon>
    </lineage>
</organism>
<feature type="domain" description="HTH marR-type" evidence="1">
    <location>
        <begin position="31"/>
        <end position="128"/>
    </location>
</feature>
<reference evidence="3" key="1">
    <citation type="journal article" date="2019" name="Int. J. Syst. Evol. Microbiol.">
        <title>The Global Catalogue of Microorganisms (GCM) 10K type strain sequencing project: providing services to taxonomists for standard genome sequencing and annotation.</title>
        <authorList>
            <consortium name="The Broad Institute Genomics Platform"/>
            <consortium name="The Broad Institute Genome Sequencing Center for Infectious Disease"/>
            <person name="Wu L."/>
            <person name="Ma J."/>
        </authorList>
    </citation>
    <scope>NUCLEOTIDE SEQUENCE [LARGE SCALE GENOMIC DNA]</scope>
    <source>
        <strain evidence="3">JCM 17688</strain>
    </source>
</reference>
<evidence type="ECO:0000259" key="1">
    <source>
        <dbReference type="SMART" id="SM00347"/>
    </source>
</evidence>
<dbReference type="PANTHER" id="PTHR33164">
    <property type="entry name" value="TRANSCRIPTIONAL REGULATOR, MARR FAMILY"/>
    <property type="match status" value="1"/>
</dbReference>
<name>A0ABP8JD43_9ACTN</name>
<dbReference type="EMBL" id="BAABFR010000017">
    <property type="protein sequence ID" value="GAA4388978.1"/>
    <property type="molecule type" value="Genomic_DNA"/>
</dbReference>
<sequence length="154" mass="17396">MEGELDYYDVWMSVLGRTDRENDFRALLLEYAEVEFDIELARSLVLVSLHEPIGVLALADLSGQNHPKASRTLARLEALGLVGRSRGADQRIRTATTTTAGRQIVDRIDRGRRRLLADVFHDWSAADQATFARLSQRYGDRIEELITNRGRTAP</sequence>
<gene>
    <name evidence="2" type="ORF">GCM10023147_15140</name>
</gene>
<dbReference type="RefSeq" id="WP_385924223.1">
    <property type="nucleotide sequence ID" value="NZ_JBHTGI010000001.1"/>
</dbReference>
<dbReference type="SUPFAM" id="SSF46785">
    <property type="entry name" value="Winged helix' DNA-binding domain"/>
    <property type="match status" value="1"/>
</dbReference>